<evidence type="ECO:0000256" key="5">
    <source>
        <dbReference type="ARBA" id="ARBA00022777"/>
    </source>
</evidence>
<dbReference type="InterPro" id="IPR008271">
    <property type="entry name" value="Ser/Thr_kinase_AS"/>
</dbReference>
<dbReference type="EnsemblMetazoa" id="Aqu2.1.32910_001">
    <property type="protein sequence ID" value="Aqu2.1.32910_001"/>
    <property type="gene ID" value="Aqu2.1.32910"/>
</dbReference>
<dbReference type="SUPFAM" id="SSF56112">
    <property type="entry name" value="Protein kinase-like (PK-like)"/>
    <property type="match status" value="1"/>
</dbReference>
<evidence type="ECO:0000256" key="1">
    <source>
        <dbReference type="ARBA" id="ARBA00006529"/>
    </source>
</evidence>
<keyword evidence="2" id="KW-0723">Serine/threonine-protein kinase</keyword>
<dbReference type="EnsemblMetazoa" id="XM_019995949.1">
    <property type="protein sequence ID" value="XP_019851508.1"/>
    <property type="gene ID" value="LOC100634563"/>
</dbReference>
<dbReference type="Gene3D" id="1.10.510.10">
    <property type="entry name" value="Transferase(Phosphotransferase) domain 1"/>
    <property type="match status" value="1"/>
</dbReference>
<keyword evidence="5" id="KW-0418">Kinase</keyword>
<protein>
    <recommendedName>
        <fullName evidence="8">Protein kinase domain-containing protein</fullName>
    </recommendedName>
</protein>
<gene>
    <name evidence="9" type="primary">100634563</name>
</gene>
<dbReference type="InParanoid" id="A0A1X7UY55"/>
<dbReference type="InterPro" id="IPR000719">
    <property type="entry name" value="Prot_kinase_dom"/>
</dbReference>
<dbReference type="PANTHER" id="PTHR46716">
    <property type="entry name" value="MITOGEN-ACTIVATED PROTEIN KINASE KINASE KINASE 7"/>
    <property type="match status" value="1"/>
</dbReference>
<dbReference type="KEGG" id="aqu:100634563"/>
<keyword evidence="4" id="KW-0547">Nucleotide-binding</keyword>
<dbReference type="Pfam" id="PF00069">
    <property type="entry name" value="Pkinase"/>
    <property type="match status" value="1"/>
</dbReference>
<feature type="region of interest" description="Disordered" evidence="7">
    <location>
        <begin position="292"/>
        <end position="398"/>
    </location>
</feature>
<reference evidence="10" key="1">
    <citation type="journal article" date="2010" name="Nature">
        <title>The Amphimedon queenslandica genome and the evolution of animal complexity.</title>
        <authorList>
            <person name="Srivastava M."/>
            <person name="Simakov O."/>
            <person name="Chapman J."/>
            <person name="Fahey B."/>
            <person name="Gauthier M.E."/>
            <person name="Mitros T."/>
            <person name="Richards G.S."/>
            <person name="Conaco C."/>
            <person name="Dacre M."/>
            <person name="Hellsten U."/>
            <person name="Larroux C."/>
            <person name="Putnam N.H."/>
            <person name="Stanke M."/>
            <person name="Adamska M."/>
            <person name="Darling A."/>
            <person name="Degnan S.M."/>
            <person name="Oakley T.H."/>
            <person name="Plachetzki D.C."/>
            <person name="Zhai Y."/>
            <person name="Adamski M."/>
            <person name="Calcino A."/>
            <person name="Cummins S.F."/>
            <person name="Goodstein D.M."/>
            <person name="Harris C."/>
            <person name="Jackson D.J."/>
            <person name="Leys S.P."/>
            <person name="Shu S."/>
            <person name="Woodcroft B.J."/>
            <person name="Vervoort M."/>
            <person name="Kosik K.S."/>
            <person name="Manning G."/>
            <person name="Degnan B.M."/>
            <person name="Rokhsar D.S."/>
        </authorList>
    </citation>
    <scope>NUCLEOTIDE SEQUENCE [LARGE SCALE GENOMIC DNA]</scope>
</reference>
<dbReference type="STRING" id="400682.A0A1X7UY55"/>
<dbReference type="GO" id="GO:0007254">
    <property type="term" value="P:JNK cascade"/>
    <property type="evidence" value="ECO:0007669"/>
    <property type="project" value="TreeGrafter"/>
</dbReference>
<reference evidence="9" key="2">
    <citation type="submission" date="2017-05" db="UniProtKB">
        <authorList>
            <consortium name="EnsemblMetazoa"/>
        </authorList>
    </citation>
    <scope>IDENTIFICATION</scope>
</reference>
<dbReference type="Gene3D" id="3.30.200.20">
    <property type="entry name" value="Phosphorylase Kinase, domain 1"/>
    <property type="match status" value="1"/>
</dbReference>
<evidence type="ECO:0000313" key="10">
    <source>
        <dbReference type="Proteomes" id="UP000007879"/>
    </source>
</evidence>
<keyword evidence="3" id="KW-0808">Transferase</keyword>
<evidence type="ECO:0000256" key="2">
    <source>
        <dbReference type="ARBA" id="ARBA00022527"/>
    </source>
</evidence>
<dbReference type="SMART" id="SM00220">
    <property type="entry name" value="S_TKc"/>
    <property type="match status" value="1"/>
</dbReference>
<dbReference type="PROSITE" id="PS00108">
    <property type="entry name" value="PROTEIN_KINASE_ST"/>
    <property type="match status" value="1"/>
</dbReference>
<accession>A0A1X7UY55</accession>
<keyword evidence="10" id="KW-1185">Reference proteome</keyword>
<dbReference type="Proteomes" id="UP000007879">
    <property type="component" value="Unassembled WGS sequence"/>
</dbReference>
<feature type="region of interest" description="Disordered" evidence="7">
    <location>
        <begin position="470"/>
        <end position="513"/>
    </location>
</feature>
<dbReference type="PROSITE" id="PS50011">
    <property type="entry name" value="PROTEIN_KINASE_DOM"/>
    <property type="match status" value="1"/>
</dbReference>
<dbReference type="InterPro" id="IPR011009">
    <property type="entry name" value="Kinase-like_dom_sf"/>
</dbReference>
<dbReference type="GO" id="GO:0004709">
    <property type="term" value="F:MAP kinase kinase kinase activity"/>
    <property type="evidence" value="ECO:0007669"/>
    <property type="project" value="TreeGrafter"/>
</dbReference>
<organism evidence="9">
    <name type="scientific">Amphimedon queenslandica</name>
    <name type="common">Sponge</name>
    <dbReference type="NCBI Taxonomy" id="400682"/>
    <lineage>
        <taxon>Eukaryota</taxon>
        <taxon>Metazoa</taxon>
        <taxon>Porifera</taxon>
        <taxon>Demospongiae</taxon>
        <taxon>Heteroscleromorpha</taxon>
        <taxon>Haplosclerida</taxon>
        <taxon>Niphatidae</taxon>
        <taxon>Amphimedon</taxon>
    </lineage>
</organism>
<dbReference type="OrthoDB" id="10261027at2759"/>
<feature type="compositionally biased region" description="Polar residues" evidence="7">
    <location>
        <begin position="484"/>
        <end position="499"/>
    </location>
</feature>
<proteinExistence type="inferred from homology"/>
<dbReference type="GO" id="GO:0019899">
    <property type="term" value="F:enzyme binding"/>
    <property type="evidence" value="ECO:0007669"/>
    <property type="project" value="UniProtKB-ARBA"/>
</dbReference>
<feature type="domain" description="Protein kinase" evidence="8">
    <location>
        <begin position="28"/>
        <end position="290"/>
    </location>
</feature>
<dbReference type="PANTHER" id="PTHR46716:SF1">
    <property type="entry name" value="MITOGEN-ACTIVATED PROTEIN KINASE KINASE KINASE 7"/>
    <property type="match status" value="1"/>
</dbReference>
<dbReference type="GO" id="GO:0009967">
    <property type="term" value="P:positive regulation of signal transduction"/>
    <property type="evidence" value="ECO:0007669"/>
    <property type="project" value="UniProtKB-ARBA"/>
</dbReference>
<evidence type="ECO:0000256" key="3">
    <source>
        <dbReference type="ARBA" id="ARBA00022679"/>
    </source>
</evidence>
<keyword evidence="6" id="KW-0067">ATP-binding</keyword>
<feature type="compositionally biased region" description="Acidic residues" evidence="7">
    <location>
        <begin position="298"/>
        <end position="317"/>
    </location>
</feature>
<sequence length="530" mass="60162">MSKAEQGVKKVRLKIECPIIEETTLEFKPDQKFVEQGAYGRVCRATHEGKDVAVKYFKSVEEKRGYKQELVFLKCLQEHENIVILYGTGSSPKTKEPYIVMEFAPYSLERVLHGSHPHRYRYGVDHVMHWSRQTAVGLKHIHSKRILHRDIKSSNLLLFGNGSRLKLCDFGTCRNLETNLLYTASIGTVRYMAPEVIKGDPYTTKCDIFSFAITLWEMLARQVPTIESVSANSYAILYQMVQGKRPPLLVGHPPFVNELLEKCWDQDPAVRLTSNDLVDKFNKICEHFTFGEPLTVQEDSDDEDDDEDEEDEDESEVTEVPPPSPPLALQRTQSDMSYVKSKMAAMSTTGSTSDPPGDANNDDTGNGTTVQSQLSEPYEPTSPSVEEGFQHGYPPRESYISPVKRTSYPEGFSSFPVVKEPSGPVVVVDHEVHEMDNHETTGYTSLDENRLRFDIQRQYLHIEQANNNYPVSLPAHHQSRPKPTHSSYSDTYSRSNYQGKLTPVPPVKGDPESVKMFEQFQKLSKELESR</sequence>
<feature type="compositionally biased region" description="Polar residues" evidence="7">
    <location>
        <begin position="362"/>
        <end position="375"/>
    </location>
</feature>
<dbReference type="GO" id="GO:0005524">
    <property type="term" value="F:ATP binding"/>
    <property type="evidence" value="ECO:0007669"/>
    <property type="project" value="UniProtKB-KW"/>
</dbReference>
<dbReference type="GO" id="GO:0006955">
    <property type="term" value="P:immune response"/>
    <property type="evidence" value="ECO:0007669"/>
    <property type="project" value="TreeGrafter"/>
</dbReference>
<evidence type="ECO:0000256" key="4">
    <source>
        <dbReference type="ARBA" id="ARBA00022741"/>
    </source>
</evidence>
<evidence type="ECO:0000256" key="7">
    <source>
        <dbReference type="SAM" id="MobiDB-lite"/>
    </source>
</evidence>
<evidence type="ECO:0000259" key="8">
    <source>
        <dbReference type="PROSITE" id="PS50011"/>
    </source>
</evidence>
<comment type="similarity">
    <text evidence="1">Belongs to the protein kinase superfamily. STE Ser/Thr protein kinase family. MAP kinase kinase kinase subfamily.</text>
</comment>
<evidence type="ECO:0000256" key="6">
    <source>
        <dbReference type="ARBA" id="ARBA00022840"/>
    </source>
</evidence>
<name>A0A1X7UY55_AMPQE</name>
<dbReference type="AlphaFoldDB" id="A0A1X7UY55"/>
<evidence type="ECO:0000313" key="9">
    <source>
        <dbReference type="EnsemblMetazoa" id="Aqu2.1.32910_001"/>
    </source>
</evidence>
<dbReference type="eggNOG" id="KOG0192">
    <property type="taxonomic scope" value="Eukaryota"/>
</dbReference>